<feature type="region of interest" description="Disordered" evidence="1">
    <location>
        <begin position="102"/>
        <end position="124"/>
    </location>
</feature>
<organism evidence="2 3">
    <name type="scientific">Cherax quadricarinatus</name>
    <name type="common">Australian red claw crayfish</name>
    <dbReference type="NCBI Taxonomy" id="27406"/>
    <lineage>
        <taxon>Eukaryota</taxon>
        <taxon>Metazoa</taxon>
        <taxon>Ecdysozoa</taxon>
        <taxon>Arthropoda</taxon>
        <taxon>Crustacea</taxon>
        <taxon>Multicrustacea</taxon>
        <taxon>Malacostraca</taxon>
        <taxon>Eumalacostraca</taxon>
        <taxon>Eucarida</taxon>
        <taxon>Decapoda</taxon>
        <taxon>Pleocyemata</taxon>
        <taxon>Astacidea</taxon>
        <taxon>Parastacoidea</taxon>
        <taxon>Parastacidae</taxon>
        <taxon>Cherax</taxon>
    </lineage>
</organism>
<evidence type="ECO:0000256" key="1">
    <source>
        <dbReference type="SAM" id="MobiDB-lite"/>
    </source>
</evidence>
<comment type="caution">
    <text evidence="2">The sequence shown here is derived from an EMBL/GenBank/DDBJ whole genome shotgun (WGS) entry which is preliminary data.</text>
</comment>
<sequence>MSQKDTEQDFSRIVENVIVPVLPSPSAKPTDILTVPEDSKMHIETNDNDYSPKMKDYGLVSQEISKSLEEECLTYRKTAENKRLGLQKQVDSGTQTQLNGHVAQDVHRKHPSHPVDDSESGEELHLHSIVESTSVSVGHRGSLRSFLKVWDTFSNSKLQSMQMESFQTSQQSNKTQKNVSSFWSIDSDEMHSDQETDASQNSALLRKKSRYGEAQHISLSSCQKSGTRLINTSSVPDYSILGGDRWVSAVKKINANKKPILHLASHAHIVKKTNKNKNRYGRKMS</sequence>
<gene>
    <name evidence="2" type="ORF">OTU49_008762</name>
</gene>
<proteinExistence type="predicted"/>
<name>A0AAW0WE80_CHEQU</name>
<evidence type="ECO:0000313" key="3">
    <source>
        <dbReference type="Proteomes" id="UP001445076"/>
    </source>
</evidence>
<dbReference type="AlphaFoldDB" id="A0AAW0WE80"/>
<dbReference type="Proteomes" id="UP001445076">
    <property type="component" value="Unassembled WGS sequence"/>
</dbReference>
<accession>A0AAW0WE80</accession>
<dbReference type="EMBL" id="JARKIK010000068">
    <property type="protein sequence ID" value="KAK8729320.1"/>
    <property type="molecule type" value="Genomic_DNA"/>
</dbReference>
<keyword evidence="3" id="KW-1185">Reference proteome</keyword>
<reference evidence="2 3" key="1">
    <citation type="journal article" date="2024" name="BMC Genomics">
        <title>Genome assembly of redclaw crayfish (Cherax quadricarinatus) provides insights into its immune adaptation and hypoxia tolerance.</title>
        <authorList>
            <person name="Liu Z."/>
            <person name="Zheng J."/>
            <person name="Li H."/>
            <person name="Fang K."/>
            <person name="Wang S."/>
            <person name="He J."/>
            <person name="Zhou D."/>
            <person name="Weng S."/>
            <person name="Chi M."/>
            <person name="Gu Z."/>
            <person name="He J."/>
            <person name="Li F."/>
            <person name="Wang M."/>
        </authorList>
    </citation>
    <scope>NUCLEOTIDE SEQUENCE [LARGE SCALE GENOMIC DNA]</scope>
    <source>
        <strain evidence="2">ZL_2023a</strain>
    </source>
</reference>
<protein>
    <submittedName>
        <fullName evidence="2">Uncharacterized protein</fullName>
    </submittedName>
</protein>
<evidence type="ECO:0000313" key="2">
    <source>
        <dbReference type="EMBL" id="KAK8729320.1"/>
    </source>
</evidence>